<keyword evidence="3" id="KW-0472">Membrane</keyword>
<evidence type="ECO:0000259" key="4">
    <source>
        <dbReference type="Pfam" id="PF00954"/>
    </source>
</evidence>
<feature type="domain" description="S-locus glycoprotein" evidence="4">
    <location>
        <begin position="47"/>
        <end position="128"/>
    </location>
</feature>
<dbReference type="PANTHER" id="PTHR47976:SF64">
    <property type="entry name" value="RECEPTOR-LIKE SERINE_THREONINE-PROTEIN KINASE"/>
    <property type="match status" value="1"/>
</dbReference>
<evidence type="ECO:0000256" key="2">
    <source>
        <dbReference type="ARBA" id="ARBA00023157"/>
    </source>
</evidence>
<accession>A0AAD5P1B3</accession>
<dbReference type="Gene3D" id="2.90.10.10">
    <property type="entry name" value="Bulb-type lectin domain"/>
    <property type="match status" value="1"/>
</dbReference>
<dbReference type="Pfam" id="PF00954">
    <property type="entry name" value="S_locus_glycop"/>
    <property type="match status" value="1"/>
</dbReference>
<dbReference type="Proteomes" id="UP001064489">
    <property type="component" value="Chromosome 1"/>
</dbReference>
<keyword evidence="3" id="KW-1133">Transmembrane helix</keyword>
<protein>
    <recommendedName>
        <fullName evidence="4">S-locus glycoprotein domain-containing protein</fullName>
    </recommendedName>
</protein>
<name>A0AAD5P1B3_ACENE</name>
<feature type="transmembrane region" description="Helical" evidence="3">
    <location>
        <begin position="251"/>
        <end position="274"/>
    </location>
</feature>
<dbReference type="InterPro" id="IPR000858">
    <property type="entry name" value="S_locus_glycoprot_dom"/>
</dbReference>
<dbReference type="GO" id="GO:0048544">
    <property type="term" value="P:recognition of pollen"/>
    <property type="evidence" value="ECO:0007669"/>
    <property type="project" value="InterPro"/>
</dbReference>
<keyword evidence="6" id="KW-1185">Reference proteome</keyword>
<evidence type="ECO:0000256" key="1">
    <source>
        <dbReference type="ARBA" id="ARBA00022729"/>
    </source>
</evidence>
<keyword evidence="1" id="KW-0732">Signal</keyword>
<dbReference type="InterPro" id="IPR036426">
    <property type="entry name" value="Bulb-type_lectin_dom_sf"/>
</dbReference>
<reference evidence="5" key="2">
    <citation type="submission" date="2023-02" db="EMBL/GenBank/DDBJ databases">
        <authorList>
            <person name="Swenson N.G."/>
            <person name="Wegrzyn J.L."/>
            <person name="Mcevoy S.L."/>
        </authorList>
    </citation>
    <scope>NUCLEOTIDE SEQUENCE</scope>
    <source>
        <strain evidence="5">91603</strain>
        <tissue evidence="5">Leaf</tissue>
    </source>
</reference>
<proteinExistence type="predicted"/>
<keyword evidence="2" id="KW-1015">Disulfide bond</keyword>
<gene>
    <name evidence="5" type="ORF">LWI28_007007</name>
</gene>
<evidence type="ECO:0000313" key="5">
    <source>
        <dbReference type="EMBL" id="KAI9194548.1"/>
    </source>
</evidence>
<reference evidence="5" key="1">
    <citation type="journal article" date="2022" name="Plant J.">
        <title>Strategies of tolerance reflected in two North American maple genomes.</title>
        <authorList>
            <person name="McEvoy S.L."/>
            <person name="Sezen U.U."/>
            <person name="Trouern-Trend A."/>
            <person name="McMahon S.M."/>
            <person name="Schaberg P.G."/>
            <person name="Yang J."/>
            <person name="Wegrzyn J.L."/>
            <person name="Swenson N.G."/>
        </authorList>
    </citation>
    <scope>NUCLEOTIDE SEQUENCE</scope>
    <source>
        <strain evidence="5">91603</strain>
    </source>
</reference>
<dbReference type="PANTHER" id="PTHR47976">
    <property type="entry name" value="G-TYPE LECTIN S-RECEPTOR-LIKE SERINE/THREONINE-PROTEIN KINASE SD2-5"/>
    <property type="match status" value="1"/>
</dbReference>
<organism evidence="5 6">
    <name type="scientific">Acer negundo</name>
    <name type="common">Box elder</name>
    <dbReference type="NCBI Taxonomy" id="4023"/>
    <lineage>
        <taxon>Eukaryota</taxon>
        <taxon>Viridiplantae</taxon>
        <taxon>Streptophyta</taxon>
        <taxon>Embryophyta</taxon>
        <taxon>Tracheophyta</taxon>
        <taxon>Spermatophyta</taxon>
        <taxon>Magnoliopsida</taxon>
        <taxon>eudicotyledons</taxon>
        <taxon>Gunneridae</taxon>
        <taxon>Pentapetalae</taxon>
        <taxon>rosids</taxon>
        <taxon>malvids</taxon>
        <taxon>Sapindales</taxon>
        <taxon>Sapindaceae</taxon>
        <taxon>Hippocastanoideae</taxon>
        <taxon>Acereae</taxon>
        <taxon>Acer</taxon>
    </lineage>
</organism>
<sequence>MQSDGKLVLSAYRFADPGYWNTETQRDNLRLVFNQSGFMYIVNSANDNIYSLTINISTPVEDYYHRATINDHGSFEQFVHHKNGSNWTRVWRSFDDPCIANSVCGIYGMCTSPDNETVTCNCIPGHTPLDPDNVSKGCHPETVMNYCLENSGGNYTVEVVEDADFPSDLTADLARVEHVDVEGCKKAIMDDCYSLAASLVDSTCRKKRTPLLNARKSASTKGIKALIKLPIKTSNPDIRKLTRKKKFNSRAFLEIGSIITAILAFLLGVATIYYNPAAQRFIKRKSSIAISSQRMFYLTGTTQPRSQILECPSC</sequence>
<evidence type="ECO:0000313" key="6">
    <source>
        <dbReference type="Proteomes" id="UP001064489"/>
    </source>
</evidence>
<dbReference type="EMBL" id="JAJSOW010000003">
    <property type="protein sequence ID" value="KAI9194548.1"/>
    <property type="molecule type" value="Genomic_DNA"/>
</dbReference>
<keyword evidence="3" id="KW-0812">Transmembrane</keyword>
<comment type="caution">
    <text evidence="5">The sequence shown here is derived from an EMBL/GenBank/DDBJ whole genome shotgun (WGS) entry which is preliminary data.</text>
</comment>
<dbReference type="InterPro" id="IPR051343">
    <property type="entry name" value="G-type_lectin_kinases/EP1-like"/>
</dbReference>
<dbReference type="AlphaFoldDB" id="A0AAD5P1B3"/>
<evidence type="ECO:0000256" key="3">
    <source>
        <dbReference type="SAM" id="Phobius"/>
    </source>
</evidence>